<gene>
    <name evidence="11" type="primary">ALG9</name>
    <name evidence="11" type="ORF">BN1211_6134</name>
</gene>
<evidence type="ECO:0000256" key="2">
    <source>
        <dbReference type="ARBA" id="ARBA00004922"/>
    </source>
</evidence>
<proteinExistence type="inferred from homology"/>
<dbReference type="Pfam" id="PF03901">
    <property type="entry name" value="Glyco_transf_22"/>
    <property type="match status" value="1"/>
</dbReference>
<comment type="pathway">
    <text evidence="2">Protein modification; protein glycosylation.</text>
</comment>
<dbReference type="PANTHER" id="PTHR22760:SF2">
    <property type="entry name" value="ALPHA-1,2-MANNOSYLTRANSFERASE ALG9"/>
    <property type="match status" value="1"/>
</dbReference>
<dbReference type="AlphaFoldDB" id="A0A0H5CKX2"/>
<comment type="subcellular location">
    <subcellularLocation>
        <location evidence="1 10">Endoplasmic reticulum membrane</location>
        <topology evidence="1 10">Multi-pass membrane protein</topology>
    </subcellularLocation>
</comment>
<dbReference type="UniPathway" id="UPA00378"/>
<evidence type="ECO:0000256" key="1">
    <source>
        <dbReference type="ARBA" id="ARBA00004477"/>
    </source>
</evidence>
<feature type="transmembrane region" description="Helical" evidence="10">
    <location>
        <begin position="299"/>
        <end position="319"/>
    </location>
</feature>
<evidence type="ECO:0000256" key="5">
    <source>
        <dbReference type="ARBA" id="ARBA00022679"/>
    </source>
</evidence>
<evidence type="ECO:0000313" key="12">
    <source>
        <dbReference type="Proteomes" id="UP000038830"/>
    </source>
</evidence>
<dbReference type="PANTHER" id="PTHR22760">
    <property type="entry name" value="GLYCOSYLTRANSFERASE"/>
    <property type="match status" value="1"/>
</dbReference>
<evidence type="ECO:0000256" key="6">
    <source>
        <dbReference type="ARBA" id="ARBA00022692"/>
    </source>
</evidence>
<dbReference type="InterPro" id="IPR005599">
    <property type="entry name" value="GPI_mannosylTrfase"/>
</dbReference>
<keyword evidence="5" id="KW-0808">Transferase</keyword>
<evidence type="ECO:0000313" key="11">
    <source>
        <dbReference type="EMBL" id="CEP25134.1"/>
    </source>
</evidence>
<protein>
    <recommendedName>
        <fullName evidence="10">Mannosyltransferase</fullName>
        <ecNumber evidence="10">2.4.1.-</ecNumber>
    </recommendedName>
</protein>
<evidence type="ECO:0000256" key="3">
    <source>
        <dbReference type="ARBA" id="ARBA00007063"/>
    </source>
</evidence>
<dbReference type="GO" id="GO:0006487">
    <property type="term" value="P:protein N-linked glycosylation"/>
    <property type="evidence" value="ECO:0007669"/>
    <property type="project" value="TreeGrafter"/>
</dbReference>
<comment type="similarity">
    <text evidence="3 10">Belongs to the glycosyltransferase 22 family.</text>
</comment>
<evidence type="ECO:0000256" key="9">
    <source>
        <dbReference type="ARBA" id="ARBA00023136"/>
    </source>
</evidence>
<dbReference type="GO" id="GO:0000026">
    <property type="term" value="F:alpha-1,2-mannosyltransferase activity"/>
    <property type="evidence" value="ECO:0007669"/>
    <property type="project" value="TreeGrafter"/>
</dbReference>
<keyword evidence="8 10" id="KW-1133">Transmembrane helix</keyword>
<evidence type="ECO:0000256" key="4">
    <source>
        <dbReference type="ARBA" id="ARBA00022676"/>
    </source>
</evidence>
<keyword evidence="7 10" id="KW-0256">Endoplasmic reticulum</keyword>
<dbReference type="GO" id="GO:0005789">
    <property type="term" value="C:endoplasmic reticulum membrane"/>
    <property type="evidence" value="ECO:0007669"/>
    <property type="project" value="UniProtKB-SubCell"/>
</dbReference>
<name>A0A0H5CKX2_CYBJN</name>
<dbReference type="EC" id="2.4.1.-" evidence="10"/>
<evidence type="ECO:0000256" key="7">
    <source>
        <dbReference type="ARBA" id="ARBA00022824"/>
    </source>
</evidence>
<dbReference type="EMBL" id="CDQK01000007">
    <property type="protein sequence ID" value="CEP25134.1"/>
    <property type="molecule type" value="Genomic_DNA"/>
</dbReference>
<feature type="transmembrane region" description="Helical" evidence="10">
    <location>
        <begin position="204"/>
        <end position="221"/>
    </location>
</feature>
<reference evidence="12" key="1">
    <citation type="journal article" date="2015" name="J. Biotechnol.">
        <title>The structure of the Cyberlindnera jadinii genome and its relation to Candida utilis analyzed by the occurrence of single nucleotide polymorphisms.</title>
        <authorList>
            <person name="Rupp O."/>
            <person name="Brinkrolf K."/>
            <person name="Buerth C."/>
            <person name="Kunigo M."/>
            <person name="Schneider J."/>
            <person name="Jaenicke S."/>
            <person name="Goesmann A."/>
            <person name="Puehler A."/>
            <person name="Jaeger K.-E."/>
            <person name="Ernst J.F."/>
        </authorList>
    </citation>
    <scope>NUCLEOTIDE SEQUENCE [LARGE SCALE GENOMIC DNA]</scope>
    <source>
        <strain evidence="12">ATCC 18201 / CBS 1600 / BCRC 20928 / JCM 3617 / NBRC 0987 / NRRL Y-1542</strain>
    </source>
</reference>
<feature type="transmembrane region" description="Helical" evidence="10">
    <location>
        <begin position="331"/>
        <end position="353"/>
    </location>
</feature>
<keyword evidence="9 10" id="KW-0472">Membrane</keyword>
<keyword evidence="4 10" id="KW-0328">Glycosyltransferase</keyword>
<organism evidence="11 12">
    <name type="scientific">Cyberlindnera jadinii (strain ATCC 18201 / CBS 1600 / BCRC 20928 / JCM 3617 / NBRC 0987 / NRRL Y-1542)</name>
    <name type="common">Torula yeast</name>
    <name type="synonym">Candida utilis</name>
    <dbReference type="NCBI Taxonomy" id="983966"/>
    <lineage>
        <taxon>Eukaryota</taxon>
        <taxon>Fungi</taxon>
        <taxon>Dikarya</taxon>
        <taxon>Ascomycota</taxon>
        <taxon>Saccharomycotina</taxon>
        <taxon>Saccharomycetes</taxon>
        <taxon>Phaffomycetales</taxon>
        <taxon>Phaffomycetaceae</taxon>
        <taxon>Cyberlindnera</taxon>
    </lineage>
</organism>
<feature type="transmembrane region" description="Helical" evidence="10">
    <location>
        <begin position="266"/>
        <end position="287"/>
    </location>
</feature>
<evidence type="ECO:0000256" key="8">
    <source>
        <dbReference type="ARBA" id="ARBA00022989"/>
    </source>
</evidence>
<feature type="transmembrane region" description="Helical" evidence="10">
    <location>
        <begin position="85"/>
        <end position="104"/>
    </location>
</feature>
<accession>A0A0H5CKX2</accession>
<sequence>MVMQLAALVLTRALDVLFTPIPDCDEVFNYYEPLNFLLRGFGKRTWEYSPEYAIRSWAYLVPYAVSSWALPLITDRLKLLPPYATFYFLRCVVVSFSVYAEYHMFTSLRRHSASLANWYLLMSTVSTGMAHASVALLPSAWAMNCCLLASSNFVRWLYTRSNRNALLISSWFFIGAIFGWPFVGVLGLPPLVYIATVQWNTPKLSQYVKWSVAIGFIYLAASMEVDFFFYGKTLVVPLNIVLYNVIYADETSGPNIFGVEPVSYYINNILLNFNTVAVLAAVSPALIAASAIITKRTVYLGFLAGITLPLVLWCWIFFLQPHKEERFLYPVYGLINASGAFSLSCVLTSMKTALHALFKRRVVKVLYRVVVVGVTALLLVVSTLRNVAFVVNYGAPLTTYREIPADATGNLCLTREWYRFPSSFFLPDTLRLRFVKSEFNGLLPGDFNEEQWLLQSVQEEPQGMNNKNLYDEGKVIDISHCDYAIDIDQGVSPEEYSFTNSSEWQLLFSSPFLNNEESSGVGKYLWLPTSLHGETQTHLVHHGYNLYKRITTE</sequence>
<dbReference type="Proteomes" id="UP000038830">
    <property type="component" value="Unassembled WGS sequence"/>
</dbReference>
<feature type="transmembrane region" description="Helical" evidence="10">
    <location>
        <begin position="116"/>
        <end position="134"/>
    </location>
</feature>
<keyword evidence="6 10" id="KW-0812">Transmembrane</keyword>
<evidence type="ECO:0000256" key="10">
    <source>
        <dbReference type="RuleBase" id="RU363075"/>
    </source>
</evidence>
<feature type="transmembrane region" description="Helical" evidence="10">
    <location>
        <begin position="170"/>
        <end position="192"/>
    </location>
</feature>
<feature type="transmembrane region" description="Helical" evidence="10">
    <location>
        <begin position="365"/>
        <end position="384"/>
    </location>
</feature>